<dbReference type="PRINTS" id="PR00081">
    <property type="entry name" value="GDHRDH"/>
</dbReference>
<dbReference type="InterPro" id="IPR036291">
    <property type="entry name" value="NAD(P)-bd_dom_sf"/>
</dbReference>
<name>A0A316VPR9_9BASI</name>
<evidence type="ECO:0000313" key="4">
    <source>
        <dbReference type="Proteomes" id="UP000245771"/>
    </source>
</evidence>
<sequence>MYWLNELLSLLNVSPASRLWIERSASLFAILLPIPVIFAFMKWKRPRQTILPPYRERVLILGASSGVGRELALAYANRGCRQLVIVGRREKELQIVAVECDEERKKGEEWDMSDEAPGYENVKSKKTVAITADCSNAEDIVRIREECRKAFEGIDTVHICFGVSALRPLLGIPGVDPIRPMKRADLLPNLPQSSKTNAAEADVAGILVTQEATRRINEVNITGTSMVLSAFLPFLQMTSPSPSIHLLSSAAAVIPAPTRPLYGASKAAQLILFQATAIEAAAQAKHSRKEGSLQKRAHVRFYASVPGTILSNFRASAVDGSPDEISAFDSSWNVKGGGKSDAILPKHLAQHVILAVDQYKEGTDEIPFKYWAARRAFPFAPGLLARMASKKYAYN</sequence>
<dbReference type="AlphaFoldDB" id="A0A316VPR9"/>
<dbReference type="STRING" id="1280837.A0A316VPR9"/>
<dbReference type="InterPro" id="IPR002347">
    <property type="entry name" value="SDR_fam"/>
</dbReference>
<dbReference type="PANTHER" id="PTHR44196:SF1">
    <property type="entry name" value="DEHYDROGENASE_REDUCTASE SDR FAMILY MEMBER 7B"/>
    <property type="match status" value="1"/>
</dbReference>
<dbReference type="Pfam" id="PF00106">
    <property type="entry name" value="adh_short"/>
    <property type="match status" value="1"/>
</dbReference>
<dbReference type="Proteomes" id="UP000245771">
    <property type="component" value="Unassembled WGS sequence"/>
</dbReference>
<gene>
    <name evidence="3" type="ORF">FA14DRAFT_131823</name>
</gene>
<dbReference type="Gene3D" id="3.40.50.720">
    <property type="entry name" value="NAD(P)-binding Rossmann-like Domain"/>
    <property type="match status" value="1"/>
</dbReference>
<keyword evidence="4" id="KW-1185">Reference proteome</keyword>
<dbReference type="PANTHER" id="PTHR44196">
    <property type="entry name" value="DEHYDROGENASE/REDUCTASE SDR FAMILY MEMBER 7B"/>
    <property type="match status" value="1"/>
</dbReference>
<protein>
    <submittedName>
        <fullName evidence="3">NAD(P)-binding protein</fullName>
    </submittedName>
</protein>
<dbReference type="GeneID" id="37018720"/>
<accession>A0A316VPR9</accession>
<dbReference type="OrthoDB" id="37659at2759"/>
<comment type="similarity">
    <text evidence="1">Belongs to the short-chain dehydrogenases/reductases (SDR) family.</text>
</comment>
<proteinExistence type="inferred from homology"/>
<organism evidence="3 4">
    <name type="scientific">Meira miltonrushii</name>
    <dbReference type="NCBI Taxonomy" id="1280837"/>
    <lineage>
        <taxon>Eukaryota</taxon>
        <taxon>Fungi</taxon>
        <taxon>Dikarya</taxon>
        <taxon>Basidiomycota</taxon>
        <taxon>Ustilaginomycotina</taxon>
        <taxon>Exobasidiomycetes</taxon>
        <taxon>Exobasidiales</taxon>
        <taxon>Brachybasidiaceae</taxon>
        <taxon>Meira</taxon>
    </lineage>
</organism>
<reference evidence="3 4" key="1">
    <citation type="journal article" date="2018" name="Mol. Biol. Evol.">
        <title>Broad Genomic Sampling Reveals a Smut Pathogenic Ancestry of the Fungal Clade Ustilaginomycotina.</title>
        <authorList>
            <person name="Kijpornyongpan T."/>
            <person name="Mondo S.J."/>
            <person name="Barry K."/>
            <person name="Sandor L."/>
            <person name="Lee J."/>
            <person name="Lipzen A."/>
            <person name="Pangilinan J."/>
            <person name="LaButti K."/>
            <person name="Hainaut M."/>
            <person name="Henrissat B."/>
            <person name="Grigoriev I.V."/>
            <person name="Spatafora J.W."/>
            <person name="Aime M.C."/>
        </authorList>
    </citation>
    <scope>NUCLEOTIDE SEQUENCE [LARGE SCALE GENOMIC DNA]</scope>
    <source>
        <strain evidence="3 4">MCA 3882</strain>
    </source>
</reference>
<evidence type="ECO:0000313" key="3">
    <source>
        <dbReference type="EMBL" id="PWN38413.1"/>
    </source>
</evidence>
<evidence type="ECO:0000256" key="2">
    <source>
        <dbReference type="ARBA" id="ARBA00023002"/>
    </source>
</evidence>
<keyword evidence="2" id="KW-0560">Oxidoreductase</keyword>
<dbReference type="RefSeq" id="XP_025358715.1">
    <property type="nucleotide sequence ID" value="XM_025496939.1"/>
</dbReference>
<dbReference type="SUPFAM" id="SSF51735">
    <property type="entry name" value="NAD(P)-binding Rossmann-fold domains"/>
    <property type="match status" value="1"/>
</dbReference>
<dbReference type="GO" id="GO:0016491">
    <property type="term" value="F:oxidoreductase activity"/>
    <property type="evidence" value="ECO:0007669"/>
    <property type="project" value="UniProtKB-KW"/>
</dbReference>
<dbReference type="EMBL" id="KZ819602">
    <property type="protein sequence ID" value="PWN38413.1"/>
    <property type="molecule type" value="Genomic_DNA"/>
</dbReference>
<evidence type="ECO:0000256" key="1">
    <source>
        <dbReference type="ARBA" id="ARBA00006484"/>
    </source>
</evidence>
<dbReference type="InParanoid" id="A0A316VPR9"/>
<dbReference type="GO" id="GO:0016020">
    <property type="term" value="C:membrane"/>
    <property type="evidence" value="ECO:0007669"/>
    <property type="project" value="TreeGrafter"/>
</dbReference>